<evidence type="ECO:0000313" key="3">
    <source>
        <dbReference type="Proteomes" id="UP000800040"/>
    </source>
</evidence>
<dbReference type="PANTHER" id="PTHR24148:SF73">
    <property type="entry name" value="HET DOMAIN PROTEIN (AFU_ORTHOLOGUE AFUA_8G01020)"/>
    <property type="match status" value="1"/>
</dbReference>
<name>A0A6A5K4C2_9PLEO</name>
<evidence type="ECO:0000313" key="2">
    <source>
        <dbReference type="EMBL" id="KAF1829547.1"/>
    </source>
</evidence>
<dbReference type="InterPro" id="IPR010730">
    <property type="entry name" value="HET"/>
</dbReference>
<dbReference type="AlphaFoldDB" id="A0A6A5K4C2"/>
<proteinExistence type="predicted"/>
<dbReference type="OrthoDB" id="3557394at2759"/>
<dbReference type="Pfam" id="PF26639">
    <property type="entry name" value="Het-6_barrel"/>
    <property type="match status" value="1"/>
</dbReference>
<dbReference type="Pfam" id="PF06985">
    <property type="entry name" value="HET"/>
    <property type="match status" value="1"/>
</dbReference>
<dbReference type="Proteomes" id="UP000800040">
    <property type="component" value="Unassembled WGS sequence"/>
</dbReference>
<gene>
    <name evidence="2" type="ORF">BDW02DRAFT_509686</name>
</gene>
<reference evidence="2" key="1">
    <citation type="submission" date="2020-01" db="EMBL/GenBank/DDBJ databases">
        <authorList>
            <consortium name="DOE Joint Genome Institute"/>
            <person name="Haridas S."/>
            <person name="Albert R."/>
            <person name="Binder M."/>
            <person name="Bloem J."/>
            <person name="Labutti K."/>
            <person name="Salamov A."/>
            <person name="Andreopoulos B."/>
            <person name="Baker S.E."/>
            <person name="Barry K."/>
            <person name="Bills G."/>
            <person name="Bluhm B.H."/>
            <person name="Cannon C."/>
            <person name="Castanera R."/>
            <person name="Culley D.E."/>
            <person name="Daum C."/>
            <person name="Ezra D."/>
            <person name="Gonzalez J.B."/>
            <person name="Henrissat B."/>
            <person name="Kuo A."/>
            <person name="Liang C."/>
            <person name="Lipzen A."/>
            <person name="Lutzoni F."/>
            <person name="Magnuson J."/>
            <person name="Mondo S."/>
            <person name="Nolan M."/>
            <person name="Ohm R."/>
            <person name="Pangilinan J."/>
            <person name="Park H.-J."/>
            <person name="Ramirez L."/>
            <person name="Alfaro M."/>
            <person name="Sun H."/>
            <person name="Tritt A."/>
            <person name="Yoshinaga Y."/>
            <person name="Zwiers L.-H."/>
            <person name="Turgeon B.G."/>
            <person name="Goodwin S.B."/>
            <person name="Spatafora J.W."/>
            <person name="Crous P.W."/>
            <person name="Grigoriev I.V."/>
        </authorList>
    </citation>
    <scope>NUCLEOTIDE SEQUENCE</scope>
    <source>
        <strain evidence="2">P77</strain>
    </source>
</reference>
<dbReference type="InterPro" id="IPR052895">
    <property type="entry name" value="HetReg/Transcr_Mod"/>
</dbReference>
<dbReference type="PANTHER" id="PTHR24148">
    <property type="entry name" value="ANKYRIN REPEAT DOMAIN-CONTAINING PROTEIN 39 HOMOLOG-RELATED"/>
    <property type="match status" value="1"/>
</dbReference>
<organism evidence="2 3">
    <name type="scientific">Decorospora gaudefroyi</name>
    <dbReference type="NCBI Taxonomy" id="184978"/>
    <lineage>
        <taxon>Eukaryota</taxon>
        <taxon>Fungi</taxon>
        <taxon>Dikarya</taxon>
        <taxon>Ascomycota</taxon>
        <taxon>Pezizomycotina</taxon>
        <taxon>Dothideomycetes</taxon>
        <taxon>Pleosporomycetidae</taxon>
        <taxon>Pleosporales</taxon>
        <taxon>Pleosporineae</taxon>
        <taxon>Pleosporaceae</taxon>
        <taxon>Decorospora</taxon>
    </lineage>
</organism>
<feature type="domain" description="Heterokaryon incompatibility" evidence="1">
    <location>
        <begin position="36"/>
        <end position="124"/>
    </location>
</feature>
<evidence type="ECO:0000259" key="1">
    <source>
        <dbReference type="Pfam" id="PF06985"/>
    </source>
</evidence>
<feature type="non-terminal residue" evidence="2">
    <location>
        <position position="1"/>
    </location>
</feature>
<sequence>RPSNREIRVLDLLPGDGSDEIQCQVRVVDLDKQPDYEALSYVWGDTTIRKSIQVSGNTVMITPNLYHALLRLRYSTRRRTLWIDQLCINQWDVAEKAVQVAMMRDIYRRCSHCIFWFGEIDYDRDRELDPRLQFGETHAEAVFDFIKAIGALPEPKLTDLWKPDLHHSCGCSTGTPLLFCNGHEGQRTRRAFTAFSMDALPTAQACSYTIPASTMFANATLDLIRSERNLRAFVASSELIHITPGLPTWAIDFASRNLLGARQLKWWNHSHRYQTFMAGGDQSLRLDTVKDGEVIALTGVLVDEIRHINQVYEALDNEPLSSHRIWEIISSAKQLVSDYADSATLTEAYPGTSSDTWRSAWWRTLIGDLVMRRMPVERANKPAHEAHFASMYESLQRNGRQTSSNILYESLCGMVPNHAFFITKNGYMGMGPPHVQAGDQVWVLYGGHVPFVMRRALANPSGADSDYHGLDLVGDAYVHGVMDGEAVRDGHQTQTVHIQ</sequence>
<keyword evidence="3" id="KW-1185">Reference proteome</keyword>
<dbReference type="EMBL" id="ML975437">
    <property type="protein sequence ID" value="KAF1829547.1"/>
    <property type="molecule type" value="Genomic_DNA"/>
</dbReference>
<protein>
    <recommendedName>
        <fullName evidence="1">Heterokaryon incompatibility domain-containing protein</fullName>
    </recommendedName>
</protein>
<accession>A0A6A5K4C2</accession>